<reference evidence="9" key="1">
    <citation type="journal article" date="2020" name="mSystems">
        <title>Genome- and Community-Level Interaction Insights into Carbon Utilization and Element Cycling Functions of Hydrothermarchaeota in Hydrothermal Sediment.</title>
        <authorList>
            <person name="Zhou Z."/>
            <person name="Liu Y."/>
            <person name="Xu W."/>
            <person name="Pan J."/>
            <person name="Luo Z.H."/>
            <person name="Li M."/>
        </authorList>
    </citation>
    <scope>NUCLEOTIDE SEQUENCE [LARGE SCALE GENOMIC DNA]</scope>
    <source>
        <strain evidence="9">SpSt-1071</strain>
    </source>
</reference>
<dbReference type="GO" id="GO:0012505">
    <property type="term" value="C:endomembrane system"/>
    <property type="evidence" value="ECO:0007669"/>
    <property type="project" value="UniProtKB-SubCell"/>
</dbReference>
<keyword evidence="6 7" id="KW-0472">Membrane</keyword>
<feature type="transmembrane region" description="Helical" evidence="7">
    <location>
        <begin position="230"/>
        <end position="255"/>
    </location>
</feature>
<organism evidence="9">
    <name type="scientific">Thermus caliditerrae</name>
    <dbReference type="NCBI Taxonomy" id="1330700"/>
    <lineage>
        <taxon>Bacteria</taxon>
        <taxon>Thermotogati</taxon>
        <taxon>Deinococcota</taxon>
        <taxon>Deinococci</taxon>
        <taxon>Thermales</taxon>
        <taxon>Thermaceae</taxon>
        <taxon>Thermus</taxon>
    </lineage>
</organism>
<feature type="transmembrane region" description="Helical" evidence="7">
    <location>
        <begin position="322"/>
        <end position="346"/>
    </location>
</feature>
<evidence type="ECO:0000313" key="9">
    <source>
        <dbReference type="EMBL" id="HHM67606.1"/>
    </source>
</evidence>
<keyword evidence="3 9" id="KW-0808">Transferase</keyword>
<evidence type="ECO:0000256" key="6">
    <source>
        <dbReference type="ARBA" id="ARBA00023136"/>
    </source>
</evidence>
<dbReference type="InterPro" id="IPR003342">
    <property type="entry name" value="ArnT-like_N"/>
</dbReference>
<proteinExistence type="predicted"/>
<gene>
    <name evidence="9" type="ORF">ENM28_02605</name>
</gene>
<sequence>MEKPLILFILPFLAAFALRAVLVAQGWPFWYDEIWTANFAAFPMPLGEALRILREEDSHPPLGYLLYRLWAEVWGLRDPMTHRDPEVEVGLRLLPALLGAGTAGITALLARSLGASSLGGLLAGLLYATAPAALVKDAEVHVYPPAVFSTALALLFWARRAYLPFALAATSAFYSHYLTLPLLLVPALGFGARGLLPYLAVFPWVLLALPQQLATLPEKSPFNPALEEGWISITALAYLPGPVFFLLGLILWSAVPASLYPRRTRPAGSALITFLAAWLLVLPLATGFRTFTLRYAVLALPLLFATSAAVFCRYFRPAAASVLMLVPLVAWGASFSYQAVLVYAAFRSPSVLALRLQETPGRVVVPYGAYGTTIKYICRECDVRSWDGTTTSLRGAYWVSGRGVLKVIQKENPEVWEVLMREGQLIDQLGDVVVLWVKP</sequence>
<evidence type="ECO:0000256" key="3">
    <source>
        <dbReference type="ARBA" id="ARBA00022679"/>
    </source>
</evidence>
<feature type="transmembrane region" description="Helical" evidence="7">
    <location>
        <begin position="117"/>
        <end position="134"/>
    </location>
</feature>
<keyword evidence="2" id="KW-0328">Glycosyltransferase</keyword>
<dbReference type="AlphaFoldDB" id="A0A7C5RE96"/>
<evidence type="ECO:0000256" key="5">
    <source>
        <dbReference type="ARBA" id="ARBA00022989"/>
    </source>
</evidence>
<feature type="domain" description="ArnT-like N-terminal" evidence="8">
    <location>
        <begin position="51"/>
        <end position="211"/>
    </location>
</feature>
<comment type="subcellular location">
    <subcellularLocation>
        <location evidence="1">Endomembrane system</location>
        <topology evidence="1">Multi-pass membrane protein</topology>
    </subcellularLocation>
</comment>
<feature type="transmembrane region" description="Helical" evidence="7">
    <location>
        <begin position="295"/>
        <end position="316"/>
    </location>
</feature>
<dbReference type="GO" id="GO:0000030">
    <property type="term" value="F:mannosyltransferase activity"/>
    <property type="evidence" value="ECO:0007669"/>
    <property type="project" value="InterPro"/>
</dbReference>
<keyword evidence="5 7" id="KW-1133">Transmembrane helix</keyword>
<dbReference type="Pfam" id="PF02366">
    <property type="entry name" value="PMT"/>
    <property type="match status" value="1"/>
</dbReference>
<comment type="caution">
    <text evidence="9">The sequence shown here is derived from an EMBL/GenBank/DDBJ whole genome shotgun (WGS) entry which is preliminary data.</text>
</comment>
<feature type="transmembrane region" description="Helical" evidence="7">
    <location>
        <begin position="190"/>
        <end position="209"/>
    </location>
</feature>
<dbReference type="GO" id="GO:0006493">
    <property type="term" value="P:protein O-linked glycosylation"/>
    <property type="evidence" value="ECO:0007669"/>
    <property type="project" value="InterPro"/>
</dbReference>
<protein>
    <submittedName>
        <fullName evidence="9">Phospholipid carrier-dependent glycosyltransferase</fullName>
    </submittedName>
</protein>
<dbReference type="EMBL" id="DRXE01000093">
    <property type="protein sequence ID" value="HHM67606.1"/>
    <property type="molecule type" value="Genomic_DNA"/>
</dbReference>
<dbReference type="GO" id="GO:0016020">
    <property type="term" value="C:membrane"/>
    <property type="evidence" value="ECO:0007669"/>
    <property type="project" value="InterPro"/>
</dbReference>
<accession>A0A7C5RE96</accession>
<evidence type="ECO:0000256" key="1">
    <source>
        <dbReference type="ARBA" id="ARBA00004127"/>
    </source>
</evidence>
<feature type="transmembrane region" description="Helical" evidence="7">
    <location>
        <begin position="165"/>
        <end position="184"/>
    </location>
</feature>
<name>A0A7C5RE96_9DEIN</name>
<feature type="transmembrane region" description="Helical" evidence="7">
    <location>
        <begin position="267"/>
        <end position="288"/>
    </location>
</feature>
<evidence type="ECO:0000256" key="2">
    <source>
        <dbReference type="ARBA" id="ARBA00022676"/>
    </source>
</evidence>
<evidence type="ECO:0000256" key="4">
    <source>
        <dbReference type="ARBA" id="ARBA00022692"/>
    </source>
</evidence>
<evidence type="ECO:0000259" key="8">
    <source>
        <dbReference type="Pfam" id="PF02366"/>
    </source>
</evidence>
<evidence type="ECO:0000256" key="7">
    <source>
        <dbReference type="SAM" id="Phobius"/>
    </source>
</evidence>
<feature type="transmembrane region" description="Helical" evidence="7">
    <location>
        <begin position="89"/>
        <end position="110"/>
    </location>
</feature>
<keyword evidence="4 7" id="KW-0812">Transmembrane</keyword>